<organism evidence="1 2">
    <name type="scientific">Brevifollis gellanilyticus</name>
    <dbReference type="NCBI Taxonomy" id="748831"/>
    <lineage>
        <taxon>Bacteria</taxon>
        <taxon>Pseudomonadati</taxon>
        <taxon>Verrucomicrobiota</taxon>
        <taxon>Verrucomicrobiia</taxon>
        <taxon>Verrucomicrobiales</taxon>
        <taxon>Verrucomicrobiaceae</taxon>
    </lineage>
</organism>
<sequence>MKIRLLSLGVILLSLGSLFSQGKDHLKFSSYFGKGFGVMIAEEVIIRKLVPPPDVKKQDPSWRAYKVAGSGSPQEGPGIEVVFFTTEVKQEYEDLAKTAPAGRLKVIGYESILADGEASLTPEVDHEDVELITSTGWNAQRVFVLRRTLLPK</sequence>
<keyword evidence="2" id="KW-1185">Reference proteome</keyword>
<dbReference type="AlphaFoldDB" id="A0A512M7G8"/>
<reference evidence="1 2" key="1">
    <citation type="submission" date="2019-07" db="EMBL/GenBank/DDBJ databases">
        <title>Whole genome shotgun sequence of Brevifollis gellanilyticus NBRC 108608.</title>
        <authorList>
            <person name="Hosoyama A."/>
            <person name="Uohara A."/>
            <person name="Ohji S."/>
            <person name="Ichikawa N."/>
        </authorList>
    </citation>
    <scope>NUCLEOTIDE SEQUENCE [LARGE SCALE GENOMIC DNA]</scope>
    <source>
        <strain evidence="1 2">NBRC 108608</strain>
    </source>
</reference>
<proteinExistence type="predicted"/>
<dbReference type="Proteomes" id="UP000321577">
    <property type="component" value="Unassembled WGS sequence"/>
</dbReference>
<gene>
    <name evidence="1" type="ORF">BGE01nite_19550</name>
</gene>
<evidence type="ECO:0000313" key="1">
    <source>
        <dbReference type="EMBL" id="GEP42664.1"/>
    </source>
</evidence>
<dbReference type="RefSeq" id="WP_146850256.1">
    <property type="nucleotide sequence ID" value="NZ_BKAG01000011.1"/>
</dbReference>
<evidence type="ECO:0000313" key="2">
    <source>
        <dbReference type="Proteomes" id="UP000321577"/>
    </source>
</evidence>
<protein>
    <submittedName>
        <fullName evidence="1">Uncharacterized protein</fullName>
    </submittedName>
</protein>
<accession>A0A512M7G8</accession>
<name>A0A512M7G8_9BACT</name>
<comment type="caution">
    <text evidence="1">The sequence shown here is derived from an EMBL/GenBank/DDBJ whole genome shotgun (WGS) entry which is preliminary data.</text>
</comment>
<dbReference type="EMBL" id="BKAG01000011">
    <property type="protein sequence ID" value="GEP42664.1"/>
    <property type="molecule type" value="Genomic_DNA"/>
</dbReference>